<keyword evidence="4" id="KW-1185">Reference proteome</keyword>
<dbReference type="InterPro" id="IPR036869">
    <property type="entry name" value="J_dom_sf"/>
</dbReference>
<evidence type="ECO:0000313" key="3">
    <source>
        <dbReference type="EMBL" id="KAF8440286.1"/>
    </source>
</evidence>
<feature type="region of interest" description="Disordered" evidence="1">
    <location>
        <begin position="37"/>
        <end position="56"/>
    </location>
</feature>
<dbReference type="Proteomes" id="UP001194468">
    <property type="component" value="Unassembled WGS sequence"/>
</dbReference>
<evidence type="ECO:0000256" key="1">
    <source>
        <dbReference type="SAM" id="MobiDB-lite"/>
    </source>
</evidence>
<dbReference type="SUPFAM" id="SSF46565">
    <property type="entry name" value="Chaperone J-domain"/>
    <property type="match status" value="1"/>
</dbReference>
<dbReference type="Gene3D" id="1.10.287.110">
    <property type="entry name" value="DnaJ domain"/>
    <property type="match status" value="1"/>
</dbReference>
<evidence type="ECO:0000313" key="4">
    <source>
        <dbReference type="Proteomes" id="UP001194468"/>
    </source>
</evidence>
<accession>A0AAD4GEF4</accession>
<dbReference type="SMART" id="SM00271">
    <property type="entry name" value="DnaJ"/>
    <property type="match status" value="1"/>
</dbReference>
<organism evidence="3 4">
    <name type="scientific">Boletus edulis BED1</name>
    <dbReference type="NCBI Taxonomy" id="1328754"/>
    <lineage>
        <taxon>Eukaryota</taxon>
        <taxon>Fungi</taxon>
        <taxon>Dikarya</taxon>
        <taxon>Basidiomycota</taxon>
        <taxon>Agaricomycotina</taxon>
        <taxon>Agaricomycetes</taxon>
        <taxon>Agaricomycetidae</taxon>
        <taxon>Boletales</taxon>
        <taxon>Boletineae</taxon>
        <taxon>Boletaceae</taxon>
        <taxon>Boletoideae</taxon>
        <taxon>Boletus</taxon>
    </lineage>
</organism>
<dbReference type="PANTHER" id="PTHR44825">
    <property type="match status" value="1"/>
</dbReference>
<dbReference type="PROSITE" id="PS50076">
    <property type="entry name" value="DNAJ_2"/>
    <property type="match status" value="1"/>
</dbReference>
<dbReference type="PANTHER" id="PTHR44825:SF1">
    <property type="entry name" value="DNAJ HOMOLOG SUBFAMILY C MEMBER 4"/>
    <property type="match status" value="1"/>
</dbReference>
<dbReference type="CDD" id="cd06257">
    <property type="entry name" value="DnaJ"/>
    <property type="match status" value="1"/>
</dbReference>
<dbReference type="InterPro" id="IPR001623">
    <property type="entry name" value="DnaJ_domain"/>
</dbReference>
<gene>
    <name evidence="3" type="ORF">L210DRAFT_3612240</name>
</gene>
<protein>
    <recommendedName>
        <fullName evidence="2">J domain-containing protein</fullName>
    </recommendedName>
</protein>
<proteinExistence type="predicted"/>
<feature type="compositionally biased region" description="Pro residues" evidence="1">
    <location>
        <begin position="41"/>
        <end position="52"/>
    </location>
</feature>
<dbReference type="InterPro" id="IPR052763">
    <property type="entry name" value="DnaJ_C4"/>
</dbReference>
<evidence type="ECO:0000259" key="2">
    <source>
        <dbReference type="PROSITE" id="PS50076"/>
    </source>
</evidence>
<reference evidence="3" key="1">
    <citation type="submission" date="2019-10" db="EMBL/GenBank/DDBJ databases">
        <authorList>
            <consortium name="DOE Joint Genome Institute"/>
            <person name="Kuo A."/>
            <person name="Miyauchi S."/>
            <person name="Kiss E."/>
            <person name="Drula E."/>
            <person name="Kohler A."/>
            <person name="Sanchez-Garcia M."/>
            <person name="Andreopoulos B."/>
            <person name="Barry K.W."/>
            <person name="Bonito G."/>
            <person name="Buee M."/>
            <person name="Carver A."/>
            <person name="Chen C."/>
            <person name="Cichocki N."/>
            <person name="Clum A."/>
            <person name="Culley D."/>
            <person name="Crous P.W."/>
            <person name="Fauchery L."/>
            <person name="Girlanda M."/>
            <person name="Hayes R."/>
            <person name="Keri Z."/>
            <person name="LaButti K."/>
            <person name="Lipzen A."/>
            <person name="Lombard V."/>
            <person name="Magnuson J."/>
            <person name="Maillard F."/>
            <person name="Morin E."/>
            <person name="Murat C."/>
            <person name="Nolan M."/>
            <person name="Ohm R."/>
            <person name="Pangilinan J."/>
            <person name="Pereira M."/>
            <person name="Perotto S."/>
            <person name="Peter M."/>
            <person name="Riley R."/>
            <person name="Sitrit Y."/>
            <person name="Stielow B."/>
            <person name="Szollosi G."/>
            <person name="Zifcakova L."/>
            <person name="Stursova M."/>
            <person name="Spatafora J.W."/>
            <person name="Tedersoo L."/>
            <person name="Vaario L.-M."/>
            <person name="Yamada A."/>
            <person name="Yan M."/>
            <person name="Wang P."/>
            <person name="Xu J."/>
            <person name="Bruns T."/>
            <person name="Baldrian P."/>
            <person name="Vilgalys R."/>
            <person name="Henrissat B."/>
            <person name="Grigoriev I.V."/>
            <person name="Hibbett D."/>
            <person name="Nagy L.G."/>
            <person name="Martin F.M."/>
        </authorList>
    </citation>
    <scope>NUCLEOTIDE SEQUENCE</scope>
    <source>
        <strain evidence="3">BED1</strain>
    </source>
</reference>
<reference evidence="3" key="2">
    <citation type="journal article" date="2020" name="Nat. Commun.">
        <title>Large-scale genome sequencing of mycorrhizal fungi provides insights into the early evolution of symbiotic traits.</title>
        <authorList>
            <person name="Miyauchi S."/>
            <person name="Kiss E."/>
            <person name="Kuo A."/>
            <person name="Drula E."/>
            <person name="Kohler A."/>
            <person name="Sanchez-Garcia M."/>
            <person name="Morin E."/>
            <person name="Andreopoulos B."/>
            <person name="Barry K.W."/>
            <person name="Bonito G."/>
            <person name="Buee M."/>
            <person name="Carver A."/>
            <person name="Chen C."/>
            <person name="Cichocki N."/>
            <person name="Clum A."/>
            <person name="Culley D."/>
            <person name="Crous P.W."/>
            <person name="Fauchery L."/>
            <person name="Girlanda M."/>
            <person name="Hayes R.D."/>
            <person name="Keri Z."/>
            <person name="LaButti K."/>
            <person name="Lipzen A."/>
            <person name="Lombard V."/>
            <person name="Magnuson J."/>
            <person name="Maillard F."/>
            <person name="Murat C."/>
            <person name="Nolan M."/>
            <person name="Ohm R.A."/>
            <person name="Pangilinan J."/>
            <person name="Pereira M.F."/>
            <person name="Perotto S."/>
            <person name="Peter M."/>
            <person name="Pfister S."/>
            <person name="Riley R."/>
            <person name="Sitrit Y."/>
            <person name="Stielow J.B."/>
            <person name="Szollosi G."/>
            <person name="Zifcakova L."/>
            <person name="Stursova M."/>
            <person name="Spatafora J.W."/>
            <person name="Tedersoo L."/>
            <person name="Vaario L.M."/>
            <person name="Yamada A."/>
            <person name="Yan M."/>
            <person name="Wang P."/>
            <person name="Xu J."/>
            <person name="Bruns T."/>
            <person name="Baldrian P."/>
            <person name="Vilgalys R."/>
            <person name="Dunand C."/>
            <person name="Henrissat B."/>
            <person name="Grigoriev I.V."/>
            <person name="Hibbett D."/>
            <person name="Nagy L.G."/>
            <person name="Martin F.M."/>
        </authorList>
    </citation>
    <scope>NUCLEOTIDE SEQUENCE</scope>
    <source>
        <strain evidence="3">BED1</strain>
    </source>
</reference>
<dbReference type="Pfam" id="PF00226">
    <property type="entry name" value="DnaJ"/>
    <property type="match status" value="1"/>
</dbReference>
<dbReference type="AlphaFoldDB" id="A0AAD4GEF4"/>
<sequence length="344" mass="37968">MFSYLLGPAFSYWRLPLFAAGSATDRALTTRRDCIDWLPQPRSPDPSEPPPGQSQANIRAQGICEVLSTNDLYHILGVSRSPVIDRLTLRRAYLSRSKACHPDKCPGNPDATHAFQRVSIAYGVLSQPSLKRMYDASPNGDQPDFLRSPPCGYADETLKGVLLSIVSDFLDGNLEMIRTLLQAISDLNPSLKLGHDGINSVLSVLENIRGRVLSKSHPLPCTQHSGSDHTDTYQRVAPASWHSTLNSLRVLEIQYAFRQLPYLDITSRSRLTIQLTRITLSLPVTLEKAIQDAQEDVAGVGGQTSTTDGRHLREGDKAALLPKHVVLLIRGIDMVLDKMERVLG</sequence>
<feature type="domain" description="J" evidence="2">
    <location>
        <begin position="71"/>
        <end position="138"/>
    </location>
</feature>
<dbReference type="EMBL" id="WHUW01000012">
    <property type="protein sequence ID" value="KAF8440286.1"/>
    <property type="molecule type" value="Genomic_DNA"/>
</dbReference>
<comment type="caution">
    <text evidence="3">The sequence shown here is derived from an EMBL/GenBank/DDBJ whole genome shotgun (WGS) entry which is preliminary data.</text>
</comment>
<name>A0AAD4GEF4_BOLED</name>